<comment type="caution">
    <text evidence="2">The sequence shown here is derived from an EMBL/GenBank/DDBJ whole genome shotgun (WGS) entry which is preliminary data.</text>
</comment>
<reference evidence="2" key="2">
    <citation type="submission" date="2021-08" db="EMBL/GenBank/DDBJ databases">
        <authorList>
            <person name="Gostincar C."/>
            <person name="Sun X."/>
            <person name="Song Z."/>
            <person name="Gunde-Cimerman N."/>
        </authorList>
    </citation>
    <scope>NUCLEOTIDE SEQUENCE</scope>
    <source>
        <strain evidence="2">EXF-9911</strain>
    </source>
</reference>
<gene>
    <name evidence="2" type="ORF">KCU76_g16042</name>
</gene>
<dbReference type="AlphaFoldDB" id="A0A9P8E263"/>
<evidence type="ECO:0000313" key="3">
    <source>
        <dbReference type="Proteomes" id="UP000779574"/>
    </source>
</evidence>
<proteinExistence type="predicted"/>
<evidence type="ECO:0000256" key="1">
    <source>
        <dbReference type="SAM" id="MobiDB-lite"/>
    </source>
</evidence>
<feature type="non-terminal residue" evidence="2">
    <location>
        <position position="542"/>
    </location>
</feature>
<sequence>MASQDGLFGGSLLCHSILKFSHSTLPRSASPSGWNHIQAPDLFALVEQLNHGCIQLRIIHGTNDLEVLPLTAIVQETKELHKRQPNQSPDNLPIFGLTKGTALAIRYFCQNNQVRRIQLRFPDEASCNEAVQLLSVHGLMFSVPNTKQNTQTQARPVTANSYLSRQPSVQSARFDYATSSIIVPTIQDAFQSTSSTQQQSSQHTNDSANQHINDSANQHMFTSSPGPKMYQTTNVARQSTVNQDELPRIHVFTSSPGPKEYETRNIQRQPTFAPIRTSEEPAERPSTAPMEWPSDMTRKMLPPRRELPFPKPSSSPAKTKTLPPLPKPSYASEVTKSNESVEEKSQSRVFSENKVQHGITRLTTPRGPTRFEPPASRMYDFNPKDDPMVVDNDRPEFSDTSTLAHKTNDDVVLDSDQRYRSSASPVHFASSSTGGTLPSSPERSFFSSLEQITSSSPSERRSQRLAQKHVQQNAEMQDMETTTSSAQQSPQDVLRQYAEQPKETRAEAIKQFILASLEDDAFLKLCVDVDACWQRQVLERRV</sequence>
<feature type="compositionally biased region" description="Polar residues" evidence="1">
    <location>
        <begin position="445"/>
        <end position="457"/>
    </location>
</feature>
<evidence type="ECO:0000313" key="2">
    <source>
        <dbReference type="EMBL" id="KAG9676076.1"/>
    </source>
</evidence>
<organism evidence="2 3">
    <name type="scientific">Aureobasidium melanogenum</name>
    <name type="common">Aureobasidium pullulans var. melanogenum</name>
    <dbReference type="NCBI Taxonomy" id="46634"/>
    <lineage>
        <taxon>Eukaryota</taxon>
        <taxon>Fungi</taxon>
        <taxon>Dikarya</taxon>
        <taxon>Ascomycota</taxon>
        <taxon>Pezizomycotina</taxon>
        <taxon>Dothideomycetes</taxon>
        <taxon>Dothideomycetidae</taxon>
        <taxon>Dothideales</taxon>
        <taxon>Saccotheciaceae</taxon>
        <taxon>Aureobasidium</taxon>
    </lineage>
</organism>
<dbReference type="GO" id="GO:0007131">
    <property type="term" value="P:reciprocal meiotic recombination"/>
    <property type="evidence" value="ECO:0007669"/>
    <property type="project" value="InterPro"/>
</dbReference>
<dbReference type="InterPro" id="IPR004354">
    <property type="entry name" value="Meiotic_Rec114"/>
</dbReference>
<feature type="region of interest" description="Disordered" evidence="1">
    <location>
        <begin position="192"/>
        <end position="211"/>
    </location>
</feature>
<dbReference type="Proteomes" id="UP000779574">
    <property type="component" value="Unassembled WGS sequence"/>
</dbReference>
<protein>
    <submittedName>
        <fullName evidence="2">Uncharacterized protein</fullName>
    </submittedName>
</protein>
<accession>A0A9P8E263</accession>
<feature type="compositionally biased region" description="Basic and acidic residues" evidence="1">
    <location>
        <begin position="382"/>
        <end position="397"/>
    </location>
</feature>
<name>A0A9P8E263_AURME</name>
<feature type="compositionally biased region" description="Low complexity" evidence="1">
    <location>
        <begin position="192"/>
        <end position="202"/>
    </location>
</feature>
<feature type="compositionally biased region" description="Low complexity" evidence="1">
    <location>
        <begin position="421"/>
        <end position="441"/>
    </location>
</feature>
<feature type="compositionally biased region" description="Polar residues" evidence="1">
    <location>
        <begin position="469"/>
        <end position="491"/>
    </location>
</feature>
<reference evidence="2" key="1">
    <citation type="journal article" date="2021" name="J Fungi (Basel)">
        <title>Virulence traits and population genomics of the black yeast Aureobasidium melanogenum.</title>
        <authorList>
            <person name="Cernosa A."/>
            <person name="Sun X."/>
            <person name="Gostincar C."/>
            <person name="Fang C."/>
            <person name="Gunde-Cimerman N."/>
            <person name="Song Z."/>
        </authorList>
    </citation>
    <scope>NUCLEOTIDE SEQUENCE</scope>
    <source>
        <strain evidence="2">EXF-9911</strain>
    </source>
</reference>
<dbReference type="OrthoDB" id="5360255at2759"/>
<dbReference type="EMBL" id="JAHFXF010001108">
    <property type="protein sequence ID" value="KAG9676076.1"/>
    <property type="molecule type" value="Genomic_DNA"/>
</dbReference>
<dbReference type="Pfam" id="PF03525">
    <property type="entry name" value="Meiotic_rec114"/>
    <property type="match status" value="1"/>
</dbReference>
<feature type="region of interest" description="Disordered" evidence="1">
    <location>
        <begin position="250"/>
        <end position="501"/>
    </location>
</feature>